<evidence type="ECO:0000313" key="2">
    <source>
        <dbReference type="EMBL" id="PPK31473.1"/>
    </source>
</evidence>
<name>A0A2S6F202_LEGPN</name>
<organism evidence="2 3">
    <name type="scientific">Legionella pneumophila</name>
    <dbReference type="NCBI Taxonomy" id="446"/>
    <lineage>
        <taxon>Bacteria</taxon>
        <taxon>Pseudomonadati</taxon>
        <taxon>Pseudomonadota</taxon>
        <taxon>Gammaproteobacteria</taxon>
        <taxon>Legionellales</taxon>
        <taxon>Legionellaceae</taxon>
        <taxon>Legionella</taxon>
    </lineage>
</organism>
<feature type="compositionally biased region" description="Polar residues" evidence="1">
    <location>
        <begin position="1025"/>
        <end position="1042"/>
    </location>
</feature>
<reference evidence="2 3" key="1">
    <citation type="submission" date="2018-02" db="EMBL/GenBank/DDBJ databases">
        <title>Draft genome sequences of four Legionella pneumophila clinical strains isolated in Ontario.</title>
        <authorList>
            <person name="Fortuna A."/>
            <person name="Ramnarine R."/>
            <person name="Li A."/>
            <person name="Frantz C."/>
            <person name="Mallo G."/>
        </authorList>
    </citation>
    <scope>NUCLEOTIDE SEQUENCE [LARGE SCALE GENOMIC DNA]</scope>
    <source>
        <strain evidence="2 3">LG61</strain>
    </source>
</reference>
<dbReference type="RefSeq" id="WP_027227644.1">
    <property type="nucleotide sequence ID" value="NZ_FJAK01000004.1"/>
</dbReference>
<dbReference type="AlphaFoldDB" id="A0A2S6F202"/>
<accession>A0A2S6F202</accession>
<comment type="caution">
    <text evidence="2">The sequence shown here is derived from an EMBL/GenBank/DDBJ whole genome shotgun (WGS) entry which is preliminary data.</text>
</comment>
<dbReference type="Proteomes" id="UP000239239">
    <property type="component" value="Unassembled WGS sequence"/>
</dbReference>
<proteinExistence type="predicted"/>
<dbReference type="EMBL" id="PQWY01000010">
    <property type="protein sequence ID" value="PPK31473.1"/>
    <property type="molecule type" value="Genomic_DNA"/>
</dbReference>
<evidence type="ECO:0000256" key="1">
    <source>
        <dbReference type="SAM" id="MobiDB-lite"/>
    </source>
</evidence>
<sequence>MPDFETTDGQTQVIIPLRVTPYTHKEMPTITGSIFSHEAGTVFYGNYNMEYLLPGGDRLRLIANHNKKTVQLMLFTHNPELLKTLPGNRSSSLVADVINHINRYKVQAESYKKPLSHEQEEKINLANACIRSLNHLLKKERQLKPHDHAGQEELRRQVISIIEHCQNGNRMIANNPVVSEGSFGYMLYDAHKTAQHYRFNRVFSVSRQDQMDFTKVTKTQLGKPITPCFVWDSEIHIGHSSSELDDALRVICQQYQLCPAPALNNIPANRFAKLERFISKLWHDGHDWINYLAITTKPSHKTEIQKRSDGVSITKITPYYKLKGLPQRGYNSLAAMVNHLVENSAQQTEVNSIKEAKRLLSHLPNGNWVIVPQKNTILLRLENKLIHLKYFIHDQLFYPLPDGEDLYILSQISKRHLYLPERISLRFKAFISRIPDFFKGFYNSMSQFIIHDLHEEFFNHVHATHTPKQRLSKMDQHPKSKKIKRASLHEALQNHGLLANGQTLEEFISDQINNSPYVIARANHPPALHTYENPLHRALDVVRHLAGFFIDTSERNPMIGTLAMAAYVYGAGAVLAPNVLADILKKLHLSGLIYGIEPVQKLAHLMNHGKTSEAISASVTLWQGMVVSGNLDKFFVDAVSVLKEDPAEIAIIVSLALSLGYGLTKAIPSLQHEMGDFPYTNYAALGGKGGAAIYDTIMHPGDDWFLGTCKWFCKNIINIGKLLVAPFFEGFYYGFFDGFINGWKKSGKLIKQLGKQTLAASVDLVLAILTIPLLEASSLLIHVPFRGITNFFRKLLSVLGNFRAIGKLLIDIAERPSTNNFISEFTLSPLYGFTSPFGHFSDNPVTNIGINGIRLLFLPPLQLIKNILILPLIDILSLTVRVNLSVINPISRLLAYSTGTILYHFGQIWDHSAGVLFSTSAYGVTILCNHIDSKAGELKQYLLSLIEINRGKVYQWAFHDEDILTHKIVQDNQYYFDDPRRCELIPHSDSHCLLRNLLLDERHSINKAKDNEEPQQPHFPDLFNDVTQTSDTMPQEHSLTIS</sequence>
<dbReference type="OrthoDB" id="5651185at2"/>
<evidence type="ECO:0000313" key="3">
    <source>
        <dbReference type="Proteomes" id="UP000239239"/>
    </source>
</evidence>
<protein>
    <submittedName>
        <fullName evidence="2">Uncharacterized protein</fullName>
    </submittedName>
</protein>
<gene>
    <name evidence="2" type="ORF">C3928_05410</name>
</gene>
<feature type="region of interest" description="Disordered" evidence="1">
    <location>
        <begin position="1009"/>
        <end position="1042"/>
    </location>
</feature>